<reference evidence="2" key="1">
    <citation type="journal article" date="2019" name="Sci. Rep.">
        <title>Draft genome of Tanacetum cinerariifolium, the natural source of mosquito coil.</title>
        <authorList>
            <person name="Yamashiro T."/>
            <person name="Shiraishi A."/>
            <person name="Satake H."/>
            <person name="Nakayama K."/>
        </authorList>
    </citation>
    <scope>NUCLEOTIDE SEQUENCE</scope>
</reference>
<protein>
    <recommendedName>
        <fullName evidence="3">Zinc knuckle CX2CX4HX4C</fullName>
    </recommendedName>
</protein>
<comment type="caution">
    <text evidence="2">The sequence shown here is derived from an EMBL/GenBank/DDBJ whole genome shotgun (WGS) entry which is preliminary data.</text>
</comment>
<dbReference type="AlphaFoldDB" id="A0A6L2LGW2"/>
<feature type="region of interest" description="Disordered" evidence="1">
    <location>
        <begin position="237"/>
        <end position="256"/>
    </location>
</feature>
<evidence type="ECO:0000313" key="2">
    <source>
        <dbReference type="EMBL" id="GEU60207.1"/>
    </source>
</evidence>
<feature type="region of interest" description="Disordered" evidence="1">
    <location>
        <begin position="99"/>
        <end position="131"/>
    </location>
</feature>
<dbReference type="EMBL" id="BKCJ010004299">
    <property type="protein sequence ID" value="GEU60207.1"/>
    <property type="molecule type" value="Genomic_DNA"/>
</dbReference>
<gene>
    <name evidence="2" type="ORF">Tci_032185</name>
</gene>
<sequence length="292" mass="32355">MCLKSWGRGSYARILIEIDACNGFSNNLVMAVPNTDGPKYTKDTIRVEYVREPPRYSTCLIFGHSVDDCPNAPKRVVNRVDKDKGGSSGVDGDGFIKVKRKKSVNQPTKDVSPKMTPSAGKKKVSRKDNSLKKTCKTNSLTSGNRTFSVSNSFDVLNVDNPGTEQVDSGNKASMSGVQEEGQNYTPLIEMINMFEQQLLEWKCVLVDGEGKPLENDDYTGDHDSEDEVEHVDNEMESYLDSEPSGDPHDDDMYEGNEIPENIQSICDNLDIKVILDEESPGALRISTWTILG</sequence>
<evidence type="ECO:0008006" key="3">
    <source>
        <dbReference type="Google" id="ProtNLM"/>
    </source>
</evidence>
<name>A0A6L2LGW2_TANCI</name>
<feature type="region of interest" description="Disordered" evidence="1">
    <location>
        <begin position="157"/>
        <end position="177"/>
    </location>
</feature>
<organism evidence="2">
    <name type="scientific">Tanacetum cinerariifolium</name>
    <name type="common">Dalmatian daisy</name>
    <name type="synonym">Chrysanthemum cinerariifolium</name>
    <dbReference type="NCBI Taxonomy" id="118510"/>
    <lineage>
        <taxon>Eukaryota</taxon>
        <taxon>Viridiplantae</taxon>
        <taxon>Streptophyta</taxon>
        <taxon>Embryophyta</taxon>
        <taxon>Tracheophyta</taxon>
        <taxon>Spermatophyta</taxon>
        <taxon>Magnoliopsida</taxon>
        <taxon>eudicotyledons</taxon>
        <taxon>Gunneridae</taxon>
        <taxon>Pentapetalae</taxon>
        <taxon>asterids</taxon>
        <taxon>campanulids</taxon>
        <taxon>Asterales</taxon>
        <taxon>Asteraceae</taxon>
        <taxon>Asteroideae</taxon>
        <taxon>Anthemideae</taxon>
        <taxon>Anthemidinae</taxon>
        <taxon>Tanacetum</taxon>
    </lineage>
</organism>
<proteinExistence type="predicted"/>
<accession>A0A6L2LGW2</accession>
<evidence type="ECO:0000256" key="1">
    <source>
        <dbReference type="SAM" id="MobiDB-lite"/>
    </source>
</evidence>